<comment type="similarity">
    <text evidence="1">Belongs to the PPR family. PCMP-H subfamily.</text>
</comment>
<sequence length="550" mass="62939">MIVNSIPINQFSFMKLIDSSVSSYGFASSAHLFTQFHDFIDSEFCNSLVRTYTHLNKHIHSVFVYTQMRKAEIFPDFSTFPAVLKSVAQLGRGDIGKSIHCCVVKMGFFSDIITNTAVVHMYCTCLLPSEGRQLFDEMPERNAVSWNALITGYTHNRKFREAIDVYREMQAAGAEPGEVTMVGVLSACAHLGALNQGKWIHDYICHNRLRLNVFVGTALLDMYAKCGVVDEAEKVFGAMRVKNVYTWNVLISGYAMNGQGEAALQAFNRMIMENFRPDEITFLGILCACCHQGLVDIGKRHFISMKEEYALQPRIEHYGCMVDLLGRAGLLDEAQELIGTMNRKPDPIIWRALLGACRIHGQTQLGEFAIKNLLELEPKNGENYVLLSNLYARDRKWIEVGKVREMMNRIGIRKVPGCSSIEIENVVYEFVVSDLMEPRYEELYKSLADMKMELKVVGYAVYTDMVSYDIEEEEKEHTLIYHSEKLALAFGLLKSSADMTLRIMNNLRICQDCHQFFKLVSMLYRREITVRDRNRFHHFRGGVCSCKDYW</sequence>
<protein>
    <recommendedName>
        <fullName evidence="4">DYW domain-containing protein</fullName>
    </recommendedName>
</protein>
<dbReference type="Gene3D" id="1.25.40.10">
    <property type="entry name" value="Tetratricopeptide repeat domain"/>
    <property type="match status" value="2"/>
</dbReference>
<dbReference type="GO" id="GO:0008270">
    <property type="term" value="F:zinc ion binding"/>
    <property type="evidence" value="ECO:0007669"/>
    <property type="project" value="InterPro"/>
</dbReference>
<dbReference type="NCBIfam" id="TIGR00756">
    <property type="entry name" value="PPR"/>
    <property type="match status" value="2"/>
</dbReference>
<organism evidence="5 6">
    <name type="scientific">Camellia sinensis var. sinensis</name>
    <name type="common">China tea</name>
    <dbReference type="NCBI Taxonomy" id="542762"/>
    <lineage>
        <taxon>Eukaryota</taxon>
        <taxon>Viridiplantae</taxon>
        <taxon>Streptophyta</taxon>
        <taxon>Embryophyta</taxon>
        <taxon>Tracheophyta</taxon>
        <taxon>Spermatophyta</taxon>
        <taxon>Magnoliopsida</taxon>
        <taxon>eudicotyledons</taxon>
        <taxon>Gunneridae</taxon>
        <taxon>Pentapetalae</taxon>
        <taxon>asterids</taxon>
        <taxon>Ericales</taxon>
        <taxon>Theaceae</taxon>
        <taxon>Camellia</taxon>
    </lineage>
</organism>
<dbReference type="Pfam" id="PF14432">
    <property type="entry name" value="DYW_deaminase"/>
    <property type="match status" value="1"/>
</dbReference>
<dbReference type="PROSITE" id="PS51375">
    <property type="entry name" value="PPR"/>
    <property type="match status" value="2"/>
</dbReference>
<feature type="repeat" description="PPR" evidence="3">
    <location>
        <begin position="243"/>
        <end position="277"/>
    </location>
</feature>
<gene>
    <name evidence="5" type="ORF">TEA_015153</name>
</gene>
<dbReference type="InterPro" id="IPR046960">
    <property type="entry name" value="PPR_At4g14850-like_plant"/>
</dbReference>
<evidence type="ECO:0000256" key="2">
    <source>
        <dbReference type="ARBA" id="ARBA00022737"/>
    </source>
</evidence>
<dbReference type="InterPro" id="IPR046848">
    <property type="entry name" value="E_motif"/>
</dbReference>
<evidence type="ECO:0000313" key="6">
    <source>
        <dbReference type="Proteomes" id="UP000306102"/>
    </source>
</evidence>
<keyword evidence="2" id="KW-0677">Repeat</keyword>
<feature type="repeat" description="PPR" evidence="3">
    <location>
        <begin position="142"/>
        <end position="176"/>
    </location>
</feature>
<dbReference type="InterPro" id="IPR011990">
    <property type="entry name" value="TPR-like_helical_dom_sf"/>
</dbReference>
<name>A0A4S4E8H0_CAMSN</name>
<proteinExistence type="inferred from homology"/>
<dbReference type="InterPro" id="IPR002885">
    <property type="entry name" value="PPR_rpt"/>
</dbReference>
<dbReference type="FunFam" id="1.25.40.10:FF:000184">
    <property type="entry name" value="Pentatricopeptide repeat-containing protein, chloroplastic"/>
    <property type="match status" value="1"/>
</dbReference>
<dbReference type="AlphaFoldDB" id="A0A4S4E8H0"/>
<keyword evidence="6" id="KW-1185">Reference proteome</keyword>
<dbReference type="GO" id="GO:0003723">
    <property type="term" value="F:RNA binding"/>
    <property type="evidence" value="ECO:0007669"/>
    <property type="project" value="InterPro"/>
</dbReference>
<evidence type="ECO:0000256" key="1">
    <source>
        <dbReference type="ARBA" id="ARBA00006643"/>
    </source>
</evidence>
<accession>A0A4S4E8H0</accession>
<dbReference type="Proteomes" id="UP000306102">
    <property type="component" value="Unassembled WGS sequence"/>
</dbReference>
<dbReference type="Pfam" id="PF01535">
    <property type="entry name" value="PPR"/>
    <property type="match status" value="1"/>
</dbReference>
<dbReference type="GO" id="GO:0009451">
    <property type="term" value="P:RNA modification"/>
    <property type="evidence" value="ECO:0007669"/>
    <property type="project" value="InterPro"/>
</dbReference>
<dbReference type="InterPro" id="IPR032867">
    <property type="entry name" value="DYW_dom"/>
</dbReference>
<dbReference type="EMBL" id="SDRB02007039">
    <property type="protein sequence ID" value="THG11775.1"/>
    <property type="molecule type" value="Genomic_DNA"/>
</dbReference>
<reference evidence="5 6" key="1">
    <citation type="journal article" date="2018" name="Proc. Natl. Acad. Sci. U.S.A.">
        <title>Draft genome sequence of Camellia sinensis var. sinensis provides insights into the evolution of the tea genome and tea quality.</title>
        <authorList>
            <person name="Wei C."/>
            <person name="Yang H."/>
            <person name="Wang S."/>
            <person name="Zhao J."/>
            <person name="Liu C."/>
            <person name="Gao L."/>
            <person name="Xia E."/>
            <person name="Lu Y."/>
            <person name="Tai Y."/>
            <person name="She G."/>
            <person name="Sun J."/>
            <person name="Cao H."/>
            <person name="Tong W."/>
            <person name="Gao Q."/>
            <person name="Li Y."/>
            <person name="Deng W."/>
            <person name="Jiang X."/>
            <person name="Wang W."/>
            <person name="Chen Q."/>
            <person name="Zhang S."/>
            <person name="Li H."/>
            <person name="Wu J."/>
            <person name="Wang P."/>
            <person name="Li P."/>
            <person name="Shi C."/>
            <person name="Zheng F."/>
            <person name="Jian J."/>
            <person name="Huang B."/>
            <person name="Shan D."/>
            <person name="Shi M."/>
            <person name="Fang C."/>
            <person name="Yue Y."/>
            <person name="Li F."/>
            <person name="Li D."/>
            <person name="Wei S."/>
            <person name="Han B."/>
            <person name="Jiang C."/>
            <person name="Yin Y."/>
            <person name="Xia T."/>
            <person name="Zhang Z."/>
            <person name="Bennetzen J.L."/>
            <person name="Zhao S."/>
            <person name="Wan X."/>
        </authorList>
    </citation>
    <scope>NUCLEOTIDE SEQUENCE [LARGE SCALE GENOMIC DNA]</scope>
    <source>
        <strain evidence="6">cv. Shuchazao</strain>
        <tissue evidence="5">Leaf</tissue>
    </source>
</reference>
<dbReference type="Pfam" id="PF20431">
    <property type="entry name" value="E_motif"/>
    <property type="match status" value="1"/>
</dbReference>
<dbReference type="Pfam" id="PF13041">
    <property type="entry name" value="PPR_2"/>
    <property type="match status" value="2"/>
</dbReference>
<evidence type="ECO:0000313" key="5">
    <source>
        <dbReference type="EMBL" id="THG11775.1"/>
    </source>
</evidence>
<dbReference type="PANTHER" id="PTHR47926">
    <property type="entry name" value="PENTATRICOPEPTIDE REPEAT-CONTAINING PROTEIN"/>
    <property type="match status" value="1"/>
</dbReference>
<evidence type="ECO:0000256" key="3">
    <source>
        <dbReference type="PROSITE-ProRule" id="PRU00708"/>
    </source>
</evidence>
<feature type="domain" description="DYW" evidence="4">
    <location>
        <begin position="458"/>
        <end position="550"/>
    </location>
</feature>
<dbReference type="FunFam" id="1.25.40.10:FF:000427">
    <property type="entry name" value="Pentatricopeptide repeat-containing protein chloroplastic"/>
    <property type="match status" value="1"/>
</dbReference>
<evidence type="ECO:0000259" key="4">
    <source>
        <dbReference type="Pfam" id="PF14432"/>
    </source>
</evidence>
<dbReference type="PANTHER" id="PTHR47926:SF447">
    <property type="entry name" value="DYW DOMAIN-CONTAINING PROTEIN"/>
    <property type="match status" value="1"/>
</dbReference>
<comment type="caution">
    <text evidence="5">The sequence shown here is derived from an EMBL/GenBank/DDBJ whole genome shotgun (WGS) entry which is preliminary data.</text>
</comment>